<keyword evidence="3" id="KW-1133">Transmembrane helix</keyword>
<evidence type="ECO:0000256" key="1">
    <source>
        <dbReference type="ARBA" id="ARBA00004167"/>
    </source>
</evidence>
<feature type="compositionally biased region" description="Basic residues" evidence="5">
    <location>
        <begin position="7"/>
        <end position="18"/>
    </location>
</feature>
<sequence>MWNSTRACRRRPRRHSRRPLSSEGEIRIPAGTVAWGEGEGQQRLPRGEGEVDWRLDATGLQARARFGLLEQDRLTAQLELPGFVPGVAPETQPIEGGLQGDIRQLEVIELFVPAITGVEGLLQLDTRIRGSLAAPEFSVGTRLSEAALWVPAAGIRLEDVALSLDSAPGGRLQLQGGARSGAGRIDLNGELGFRNLRDWTARLALQGEDFLVLDLPEAHLPVTPDLQLQVQPPRIDLTGSVHIPQARLEPRDFSGAVGPSRDVVVVTDSPDESPRWQVHTRLQLSLGDAVMFEGYGLSGRLAGQLELIDEPGQLTRASGELQVVDGSYTAYGQALEISRGRVIYSGGPVDDPAIDATAVRRVDEVTAGIRLGGYLQQPELELFSRPSMAEADVLSYLMLGRPMAGASGAEGQLLLRAATAMGVKGGDALAGRIGESLGLDEVSVSGGETAQDAALVLGKYLSPRLYVNYSVGLFDSLSTLNLRYELSRRWSLESEVGVETGADLLFNIER</sequence>
<keyword evidence="4" id="KW-0472">Membrane</keyword>
<evidence type="ECO:0000256" key="5">
    <source>
        <dbReference type="SAM" id="MobiDB-lite"/>
    </source>
</evidence>
<keyword evidence="8" id="KW-1185">Reference proteome</keyword>
<proteinExistence type="predicted"/>
<dbReference type="Pfam" id="PF04357">
    <property type="entry name" value="TamB"/>
    <property type="match status" value="1"/>
</dbReference>
<feature type="region of interest" description="Disordered" evidence="5">
    <location>
        <begin position="1"/>
        <end position="23"/>
    </location>
</feature>
<comment type="subcellular location">
    <subcellularLocation>
        <location evidence="1">Membrane</location>
        <topology evidence="1">Single-pass membrane protein</topology>
    </subcellularLocation>
</comment>
<organism evidence="7 8">
    <name type="scientific">Thiohalobacter thiocyanaticus</name>
    <dbReference type="NCBI Taxonomy" id="585455"/>
    <lineage>
        <taxon>Bacteria</taxon>
        <taxon>Pseudomonadati</taxon>
        <taxon>Pseudomonadota</taxon>
        <taxon>Gammaproteobacteria</taxon>
        <taxon>Thiohalobacterales</taxon>
        <taxon>Thiohalobacteraceae</taxon>
        <taxon>Thiohalobacter</taxon>
    </lineage>
</organism>
<gene>
    <name evidence="7" type="ORF">D6C00_00900</name>
</gene>
<keyword evidence="2" id="KW-0812">Transmembrane</keyword>
<evidence type="ECO:0000259" key="6">
    <source>
        <dbReference type="Pfam" id="PF04357"/>
    </source>
</evidence>
<dbReference type="GO" id="GO:0005886">
    <property type="term" value="C:plasma membrane"/>
    <property type="evidence" value="ECO:0007669"/>
    <property type="project" value="InterPro"/>
</dbReference>
<dbReference type="PANTHER" id="PTHR36985:SF1">
    <property type="entry name" value="TRANSLOCATION AND ASSEMBLY MODULE SUBUNIT TAMB"/>
    <property type="match status" value="1"/>
</dbReference>
<protein>
    <recommendedName>
        <fullName evidence="6">Translocation and assembly module TamB C-terminal domain-containing protein</fullName>
    </recommendedName>
</protein>
<dbReference type="Proteomes" id="UP000287798">
    <property type="component" value="Unassembled WGS sequence"/>
</dbReference>
<dbReference type="GO" id="GO:0009306">
    <property type="term" value="P:protein secretion"/>
    <property type="evidence" value="ECO:0007669"/>
    <property type="project" value="InterPro"/>
</dbReference>
<evidence type="ECO:0000313" key="8">
    <source>
        <dbReference type="Proteomes" id="UP000287798"/>
    </source>
</evidence>
<accession>A0A426QG06</accession>
<comment type="caution">
    <text evidence="7">The sequence shown here is derived from an EMBL/GenBank/DDBJ whole genome shotgun (WGS) entry which is preliminary data.</text>
</comment>
<evidence type="ECO:0000256" key="3">
    <source>
        <dbReference type="ARBA" id="ARBA00022989"/>
    </source>
</evidence>
<dbReference type="InterPro" id="IPR007452">
    <property type="entry name" value="TamB_C"/>
</dbReference>
<evidence type="ECO:0000313" key="7">
    <source>
        <dbReference type="EMBL" id="RRQ20679.1"/>
    </source>
</evidence>
<dbReference type="GO" id="GO:0097347">
    <property type="term" value="C:TAM protein secretion complex"/>
    <property type="evidence" value="ECO:0007669"/>
    <property type="project" value="TreeGrafter"/>
</dbReference>
<feature type="domain" description="Translocation and assembly module TamB C-terminal" evidence="6">
    <location>
        <begin position="179"/>
        <end position="509"/>
    </location>
</feature>
<evidence type="ECO:0000256" key="4">
    <source>
        <dbReference type="ARBA" id="ARBA00023136"/>
    </source>
</evidence>
<dbReference type="PANTHER" id="PTHR36985">
    <property type="entry name" value="TRANSLOCATION AND ASSEMBLY MODULE SUBUNIT TAMB"/>
    <property type="match status" value="1"/>
</dbReference>
<name>A0A426QG06_9GAMM</name>
<dbReference type="AlphaFoldDB" id="A0A426QG06"/>
<dbReference type="EMBL" id="QZMU01000001">
    <property type="protein sequence ID" value="RRQ20679.1"/>
    <property type="molecule type" value="Genomic_DNA"/>
</dbReference>
<evidence type="ECO:0000256" key="2">
    <source>
        <dbReference type="ARBA" id="ARBA00022692"/>
    </source>
</evidence>
<reference evidence="7 8" key="1">
    <citation type="journal article" date="2010" name="Int. J. Syst. Evol. Microbiol.">
        <title>Thiohalobacter thiocyanaticus gen. nov., sp. nov., a moderately halophilic, sulfur-oxidizing gammaproteobacterium from hypersaline lakes, that utilizes thiocyanate.</title>
        <authorList>
            <person name="Sorokin D.Y."/>
            <person name="Kovaleva O.L."/>
            <person name="Tourova T.P."/>
            <person name="Muyzer G."/>
        </authorList>
    </citation>
    <scope>NUCLEOTIDE SEQUENCE [LARGE SCALE GENOMIC DNA]</scope>
    <source>
        <strain evidence="7 8">Hrh1</strain>
    </source>
</reference>